<name>A0ABS5Z7P8_9GAMM</name>
<keyword evidence="6 10" id="KW-0805">Transcription regulation</keyword>
<organism evidence="14 15">
    <name type="scientific">Zooshikella harenae</name>
    <dbReference type="NCBI Taxonomy" id="2827238"/>
    <lineage>
        <taxon>Bacteria</taxon>
        <taxon>Pseudomonadati</taxon>
        <taxon>Pseudomonadota</taxon>
        <taxon>Gammaproteobacteria</taxon>
        <taxon>Oceanospirillales</taxon>
        <taxon>Zooshikellaceae</taxon>
        <taxon>Zooshikella</taxon>
    </lineage>
</organism>
<accession>A0ABS5Z7P8</accession>
<evidence type="ECO:0000313" key="15">
    <source>
        <dbReference type="Proteomes" id="UP000690515"/>
    </source>
</evidence>
<dbReference type="PROSITE" id="PS00718">
    <property type="entry name" value="SIGMA54_2"/>
    <property type="match status" value="1"/>
</dbReference>
<dbReference type="Pfam" id="PF04552">
    <property type="entry name" value="Sigma54_DBD"/>
    <property type="match status" value="1"/>
</dbReference>
<gene>
    <name evidence="14" type="ORF">KCG35_03300</name>
</gene>
<feature type="domain" description="RNA polymerase sigma factor 54 DNA-binding" evidence="12">
    <location>
        <begin position="357"/>
        <end position="515"/>
    </location>
</feature>
<dbReference type="PIRSF" id="PIRSF000774">
    <property type="entry name" value="RpoN"/>
    <property type="match status" value="1"/>
</dbReference>
<evidence type="ECO:0000256" key="6">
    <source>
        <dbReference type="ARBA" id="ARBA00023015"/>
    </source>
</evidence>
<feature type="compositionally biased region" description="Acidic residues" evidence="11">
    <location>
        <begin position="64"/>
        <end position="75"/>
    </location>
</feature>
<dbReference type="PANTHER" id="PTHR32248">
    <property type="entry name" value="RNA POLYMERASE SIGMA-54 FACTOR"/>
    <property type="match status" value="1"/>
</dbReference>
<dbReference type="InterPro" id="IPR007046">
    <property type="entry name" value="RNA_pol_sigma_54_core-bd"/>
</dbReference>
<dbReference type="InterPro" id="IPR038709">
    <property type="entry name" value="RpoN_core-bd_sf"/>
</dbReference>
<reference evidence="14 15" key="1">
    <citation type="submission" date="2021-04" db="EMBL/GenBank/DDBJ databases">
        <authorList>
            <person name="Pira H."/>
            <person name="Risdian C."/>
            <person name="Wink J."/>
        </authorList>
    </citation>
    <scope>NUCLEOTIDE SEQUENCE [LARGE SCALE GENOMIC DNA]</scope>
    <source>
        <strain evidence="14 15">WH53</strain>
    </source>
</reference>
<dbReference type="NCBIfam" id="NF009118">
    <property type="entry name" value="PRK12469.1"/>
    <property type="match status" value="1"/>
</dbReference>
<sequence>MKPSLVLKMGQQLTMTPQLQQAIKLLQLSTLDLQQEIQQALDSNPLLELIEDASDTSVSGETAESTDEQQVDITEETSPSSNGDGSSIEATNSPSQEQDSDSSESVYEDQWAEQIPSELSVDTAWDDVYEPILPTTGSSSSNSDEEFDYTARNSTAETIQTHLHWQLNLTPLSDNDRLIAIAIIDAVDESGYLTCTLEDIQESFDPELEIELDEVVAVHRLLKQFDPVGVAARDLKECLFTQLTQLSANTPFLEEAKLITQKYLHLLGNHDYNQLMRKAKLKEEQLKQAILLIQSLNPRPGSVIQDENSEYIVPDVIVQKRNDRWSVELNSDATPRLRINASYASLVKRADSSSDNTYIKNHLQEARWFIKSLQSRNETLMRVASCIVEHQKGFLEYGEEAMKPLVLHDIAEAVGMHESTISRVTTQKYMHTPRGIFELKYFFSSHVSTSSGGECSSTAIRAIIKKLIAVENARKPLSDSKIAKLLEEQGIKVARRTIAKYRESLSIPPSNERKRLV</sequence>
<dbReference type="PANTHER" id="PTHR32248:SF4">
    <property type="entry name" value="RNA POLYMERASE SIGMA-54 FACTOR"/>
    <property type="match status" value="1"/>
</dbReference>
<evidence type="ECO:0000256" key="5">
    <source>
        <dbReference type="ARBA" id="ARBA00022695"/>
    </source>
</evidence>
<evidence type="ECO:0000259" key="12">
    <source>
        <dbReference type="Pfam" id="PF04552"/>
    </source>
</evidence>
<comment type="similarity">
    <text evidence="1 10">Belongs to the sigma-54 factor family.</text>
</comment>
<feature type="region of interest" description="Disordered" evidence="11">
    <location>
        <begin position="54"/>
        <end position="111"/>
    </location>
</feature>
<dbReference type="GO" id="GO:0003899">
    <property type="term" value="F:DNA-directed RNA polymerase activity"/>
    <property type="evidence" value="ECO:0007669"/>
    <property type="project" value="UniProtKB-EC"/>
</dbReference>
<dbReference type="InterPro" id="IPR007634">
    <property type="entry name" value="RNA_pol_sigma_54_DNA-bd"/>
</dbReference>
<dbReference type="Gene3D" id="1.10.10.1330">
    <property type="entry name" value="RNA polymerase sigma-54 factor, core-binding domain"/>
    <property type="match status" value="1"/>
</dbReference>
<dbReference type="Proteomes" id="UP000690515">
    <property type="component" value="Unassembled WGS sequence"/>
</dbReference>
<dbReference type="PROSITE" id="PS00717">
    <property type="entry name" value="SIGMA54_1"/>
    <property type="match status" value="1"/>
</dbReference>
<keyword evidence="9 10" id="KW-0804">Transcription</keyword>
<keyword evidence="7 10" id="KW-0731">Sigma factor</keyword>
<evidence type="ECO:0000256" key="2">
    <source>
        <dbReference type="ARBA" id="ARBA00019942"/>
    </source>
</evidence>
<evidence type="ECO:0000256" key="4">
    <source>
        <dbReference type="ARBA" id="ARBA00022679"/>
    </source>
</evidence>
<evidence type="ECO:0000256" key="10">
    <source>
        <dbReference type="PIRNR" id="PIRNR000774"/>
    </source>
</evidence>
<dbReference type="PRINTS" id="PR00045">
    <property type="entry name" value="SIGMA54FCT"/>
</dbReference>
<comment type="caution">
    <text evidence="14">The sequence shown here is derived from an EMBL/GenBank/DDBJ whole genome shotgun (WGS) entry which is preliminary data.</text>
</comment>
<evidence type="ECO:0000256" key="11">
    <source>
        <dbReference type="SAM" id="MobiDB-lite"/>
    </source>
</evidence>
<feature type="compositionally biased region" description="Polar residues" evidence="11">
    <location>
        <begin position="76"/>
        <end position="92"/>
    </location>
</feature>
<keyword evidence="8 10" id="KW-0238">DNA-binding</keyword>
<evidence type="ECO:0000256" key="8">
    <source>
        <dbReference type="ARBA" id="ARBA00023125"/>
    </source>
</evidence>
<feature type="compositionally biased region" description="Acidic residues" evidence="11">
    <location>
        <begin position="98"/>
        <end position="111"/>
    </location>
</feature>
<protein>
    <recommendedName>
        <fullName evidence="2 10">RNA polymerase sigma-54 factor</fullName>
    </recommendedName>
</protein>
<evidence type="ECO:0000256" key="9">
    <source>
        <dbReference type="ARBA" id="ARBA00023163"/>
    </source>
</evidence>
<dbReference type="Gene3D" id="1.10.10.60">
    <property type="entry name" value="Homeodomain-like"/>
    <property type="match status" value="1"/>
</dbReference>
<dbReference type="Pfam" id="PF04963">
    <property type="entry name" value="Sigma54_CBD"/>
    <property type="match status" value="1"/>
</dbReference>
<dbReference type="InterPro" id="IPR000394">
    <property type="entry name" value="RNA_pol_sigma_54"/>
</dbReference>
<dbReference type="NCBIfam" id="TIGR02395">
    <property type="entry name" value="rpoN_sigma"/>
    <property type="match status" value="1"/>
</dbReference>
<dbReference type="EMBL" id="JAGSOY010000004">
    <property type="protein sequence ID" value="MBU2710076.1"/>
    <property type="molecule type" value="Genomic_DNA"/>
</dbReference>
<dbReference type="NCBIfam" id="NF004595">
    <property type="entry name" value="PRK05932.1-2"/>
    <property type="match status" value="1"/>
</dbReference>
<dbReference type="PROSITE" id="PS50044">
    <property type="entry name" value="SIGMA54_3"/>
    <property type="match status" value="1"/>
</dbReference>
<evidence type="ECO:0000256" key="7">
    <source>
        <dbReference type="ARBA" id="ARBA00023082"/>
    </source>
</evidence>
<evidence type="ECO:0000256" key="1">
    <source>
        <dbReference type="ARBA" id="ARBA00008798"/>
    </source>
</evidence>
<proteinExistence type="inferred from homology"/>
<keyword evidence="15" id="KW-1185">Reference proteome</keyword>
<keyword evidence="4 10" id="KW-0808">Transferase</keyword>
<evidence type="ECO:0000256" key="3">
    <source>
        <dbReference type="ARBA" id="ARBA00022478"/>
    </source>
</evidence>
<evidence type="ECO:0000259" key="13">
    <source>
        <dbReference type="Pfam" id="PF04963"/>
    </source>
</evidence>
<feature type="domain" description="RNA polymerase sigma factor 54 core-binding" evidence="13">
    <location>
        <begin position="149"/>
        <end position="343"/>
    </location>
</feature>
<dbReference type="Pfam" id="PF00309">
    <property type="entry name" value="Sigma54_AID"/>
    <property type="match status" value="1"/>
</dbReference>
<keyword evidence="5 10" id="KW-0548">Nucleotidyltransferase</keyword>
<dbReference type="RefSeq" id="WP_215818233.1">
    <property type="nucleotide sequence ID" value="NZ_JAGSOY010000004.1"/>
</dbReference>
<comment type="function">
    <text evidence="10">Sigma factors are initiation factors that promote the attachment of RNA polymerase to specific initiation sites and are then released.</text>
</comment>
<keyword evidence="3 10" id="KW-0240">DNA-directed RNA polymerase</keyword>
<evidence type="ECO:0000313" key="14">
    <source>
        <dbReference type="EMBL" id="MBU2710076.1"/>
    </source>
</evidence>